<dbReference type="InterPro" id="IPR010131">
    <property type="entry name" value="MdtP/NodT-like"/>
</dbReference>
<organism evidence="2 3">
    <name type="scientific">Methylococcus capsulatus</name>
    <dbReference type="NCBI Taxonomy" id="414"/>
    <lineage>
        <taxon>Bacteria</taxon>
        <taxon>Pseudomonadati</taxon>
        <taxon>Pseudomonadota</taxon>
        <taxon>Gammaproteobacteria</taxon>
        <taxon>Methylococcales</taxon>
        <taxon>Methylococcaceae</taxon>
        <taxon>Methylococcus</taxon>
    </lineage>
</organism>
<protein>
    <submittedName>
        <fullName evidence="2">TolC family protein</fullName>
    </submittedName>
</protein>
<dbReference type="Pfam" id="PF02321">
    <property type="entry name" value="OEP"/>
    <property type="match status" value="2"/>
</dbReference>
<dbReference type="InterPro" id="IPR003423">
    <property type="entry name" value="OMP_efflux"/>
</dbReference>
<gene>
    <name evidence="2" type="ORF">N4J17_16390</name>
</gene>
<dbReference type="EMBL" id="CP104311">
    <property type="protein sequence ID" value="WWF02021.1"/>
    <property type="molecule type" value="Genomic_DNA"/>
</dbReference>
<name>A0ABZ2F4C3_METCP</name>
<evidence type="ECO:0000256" key="1">
    <source>
        <dbReference type="ARBA" id="ARBA00007613"/>
    </source>
</evidence>
<dbReference type="Proteomes" id="UP001359308">
    <property type="component" value="Chromosome"/>
</dbReference>
<evidence type="ECO:0000313" key="3">
    <source>
        <dbReference type="Proteomes" id="UP001359308"/>
    </source>
</evidence>
<keyword evidence="3" id="KW-1185">Reference proteome</keyword>
<sequence length="445" mass="49847">MTVFFVLDMEISLHQLVKISWPHEGGKPFQMILARLVILAILGLWLSISRAGVEPLSETQVIGLFYARNLSLIAAELGLETAHAQKVIAAAIPNPELSIYQQEWAPNYPVWQNGPATYVSVSQLIETAGKRRLRMENSLLGEQAVESELRDMIRTLTQALRRAYYGLLLAQETMDVAQEQSRHVQRLVEVQQKRFEVGDISERDLTRIKIEALKAQSDIDKIAAQLVAARSQLAVFLAWPDDTGSLSVKDQWPDGKSFEDLKDEMTAVNAALERRPDLLAAKTRYAQAKQGIDLAKAQRIPDIRVTAGFAHDLGNYVQNSATLGLSVPLPLFYRQEGEIAQAGIRANDTELRVRQTEVAVRSEVSTAFAAWISANTVVKRFENEIMQKAKHIRDSAEIAYTNGSTDIIDLIQAQRDYRSTIMDYYQAQANRAYAYADLKMAIGEE</sequence>
<dbReference type="SUPFAM" id="SSF56954">
    <property type="entry name" value="Outer membrane efflux proteins (OEP)"/>
    <property type="match status" value="1"/>
</dbReference>
<accession>A0ABZ2F4C3</accession>
<reference evidence="2 3" key="1">
    <citation type="submission" date="2022-09" db="EMBL/GenBank/DDBJ databases">
        <authorList>
            <person name="Giprobiosintez L."/>
        </authorList>
    </citation>
    <scope>NUCLEOTIDE SEQUENCE [LARGE SCALE GENOMIC DNA]</scope>
    <source>
        <strain evidence="3">VKPM-B-12549 (GBS-15)</strain>
    </source>
</reference>
<proteinExistence type="inferred from homology"/>
<dbReference type="RefSeq" id="WP_338457617.1">
    <property type="nucleotide sequence ID" value="NZ_CP104311.1"/>
</dbReference>
<dbReference type="PANTHER" id="PTHR30203">
    <property type="entry name" value="OUTER MEMBRANE CATION EFFLUX PROTEIN"/>
    <property type="match status" value="1"/>
</dbReference>
<evidence type="ECO:0000313" key="2">
    <source>
        <dbReference type="EMBL" id="WWF02021.1"/>
    </source>
</evidence>
<dbReference type="PANTHER" id="PTHR30203:SF24">
    <property type="entry name" value="BLR4935 PROTEIN"/>
    <property type="match status" value="1"/>
</dbReference>
<dbReference type="Gene3D" id="1.20.1600.10">
    <property type="entry name" value="Outer membrane efflux proteins (OEP)"/>
    <property type="match status" value="1"/>
</dbReference>
<comment type="similarity">
    <text evidence="1">Belongs to the outer membrane factor (OMF) (TC 1.B.17) family.</text>
</comment>